<keyword evidence="11 14" id="KW-0411">Iron-sulfur</keyword>
<dbReference type="GO" id="GO:0046872">
    <property type="term" value="F:metal ion binding"/>
    <property type="evidence" value="ECO:0007669"/>
    <property type="project" value="UniProtKB-KW"/>
</dbReference>
<keyword evidence="10" id="KW-0408">Iron</keyword>
<feature type="binding site" evidence="14">
    <location>
        <position position="124"/>
    </location>
    <ligand>
        <name>[4Fe-4S] cluster</name>
        <dbReference type="ChEBI" id="CHEBI:49883"/>
        <note>4Fe-4S-S-AdoMet</note>
    </ligand>
</feature>
<dbReference type="GO" id="GO:0016853">
    <property type="term" value="F:isomerase activity"/>
    <property type="evidence" value="ECO:0007669"/>
    <property type="project" value="UniProtKB-KW"/>
</dbReference>
<dbReference type="InterPro" id="IPR003739">
    <property type="entry name" value="Lys_aminomutase/Glu_NH3_mut"/>
</dbReference>
<evidence type="ECO:0000256" key="7">
    <source>
        <dbReference type="ARBA" id="ARBA00022691"/>
    </source>
</evidence>
<dbReference type="EMBL" id="PVNP01000080">
    <property type="protein sequence ID" value="PRO73916.1"/>
    <property type="molecule type" value="Genomic_DNA"/>
</dbReference>
<dbReference type="SUPFAM" id="SSF102114">
    <property type="entry name" value="Radical SAM enzymes"/>
    <property type="match status" value="1"/>
</dbReference>
<dbReference type="NCBIfam" id="TIGR03821">
    <property type="entry name" value="EFP_modif_epmB"/>
    <property type="match status" value="1"/>
</dbReference>
<evidence type="ECO:0000313" key="18">
    <source>
        <dbReference type="Proteomes" id="UP000238949"/>
    </source>
</evidence>
<dbReference type="PANTHER" id="PTHR30538">
    <property type="entry name" value="LYSINE 2,3-AMINOMUTASE-RELATED"/>
    <property type="match status" value="1"/>
</dbReference>
<keyword evidence="8 14" id="KW-0479">Metal-binding</keyword>
<evidence type="ECO:0000256" key="10">
    <source>
        <dbReference type="ARBA" id="ARBA00023004"/>
    </source>
</evidence>
<dbReference type="InterPro" id="IPR013785">
    <property type="entry name" value="Aldolase_TIM"/>
</dbReference>
<dbReference type="OrthoDB" id="9770937at2"/>
<proteinExistence type="inferred from homology"/>
<evidence type="ECO:0000259" key="16">
    <source>
        <dbReference type="PROSITE" id="PS51918"/>
    </source>
</evidence>
<protein>
    <recommendedName>
        <fullName evidence="5">L-lysine 2,3-aminomutase</fullName>
    </recommendedName>
    <alternativeName>
        <fullName evidence="13">EF-P post-translational modification enzyme B</fullName>
    </alternativeName>
</protein>
<feature type="binding site" evidence="14">
    <location>
        <position position="127"/>
    </location>
    <ligand>
        <name>[4Fe-4S] cluster</name>
        <dbReference type="ChEBI" id="CHEBI:49883"/>
        <note>4Fe-4S-S-AdoMet</note>
    </ligand>
</feature>
<gene>
    <name evidence="17" type="primary">epmB</name>
    <name evidence="17" type="ORF">C6Y40_08840</name>
</gene>
<evidence type="ECO:0000313" key="17">
    <source>
        <dbReference type="EMBL" id="PRO73916.1"/>
    </source>
</evidence>
<organism evidence="17 18">
    <name type="scientific">Alteromonas alba</name>
    <dbReference type="NCBI Taxonomy" id="2079529"/>
    <lineage>
        <taxon>Bacteria</taxon>
        <taxon>Pseudomonadati</taxon>
        <taxon>Pseudomonadota</taxon>
        <taxon>Gammaproteobacteria</taxon>
        <taxon>Alteromonadales</taxon>
        <taxon>Alteromonadaceae</taxon>
        <taxon>Alteromonas/Salinimonas group</taxon>
        <taxon>Alteromonas</taxon>
    </lineage>
</organism>
<keyword evidence="7" id="KW-0949">S-adenosyl-L-methionine</keyword>
<dbReference type="Gene3D" id="3.20.20.70">
    <property type="entry name" value="Aldolase class I"/>
    <property type="match status" value="1"/>
</dbReference>
<evidence type="ECO:0000256" key="9">
    <source>
        <dbReference type="ARBA" id="ARBA00022898"/>
    </source>
</evidence>
<dbReference type="CDD" id="cd01335">
    <property type="entry name" value="Radical_SAM"/>
    <property type="match status" value="1"/>
</dbReference>
<evidence type="ECO:0000256" key="5">
    <source>
        <dbReference type="ARBA" id="ARBA00022363"/>
    </source>
</evidence>
<dbReference type="SFLD" id="SFLDG01070">
    <property type="entry name" value="PLP-dependent"/>
    <property type="match status" value="1"/>
</dbReference>
<dbReference type="PROSITE" id="PS51918">
    <property type="entry name" value="RADICAL_SAM"/>
    <property type="match status" value="1"/>
</dbReference>
<keyword evidence="6 14" id="KW-0004">4Fe-4S</keyword>
<keyword evidence="12" id="KW-0413">Isomerase</keyword>
<dbReference type="AlphaFoldDB" id="A0A2S9VBV5"/>
<evidence type="ECO:0000256" key="2">
    <source>
        <dbReference type="ARBA" id="ARBA00001933"/>
    </source>
</evidence>
<sequence length="343" mass="38279">MAQIIQKNSITVEQNWQKELASGFTDPFSLLSYLNLDPTDFGSHAEARRLFPMRVPRFFASLMEKGNWQDPLLLQVLPSNQEFLTAPGYSQDPLAEHDTANPGLLHKYHSRVLLIVKGGCAVNCRYCFRRHFPYADNSLSNTELENNIAYIAEDPAIDEVILSGGDPLMAKDSKLATLAEKIAAIPHVKRLRIHTRLPVVMPSRLDASFYRWFAGLPVQRVLVLHINHANEVSTELAEKLAPLRQAGVTVLNQAVLLKGINDTADIQAQLNEKVFAAGIMPYYLHLLDKVQGAAHFDIDVEQAREIMAGVIKRLPGFMVPKLVTEIGGQPGKTPVDLRLYPQD</sequence>
<evidence type="ECO:0000256" key="1">
    <source>
        <dbReference type="ARBA" id="ARBA00001352"/>
    </source>
</evidence>
<evidence type="ECO:0000256" key="14">
    <source>
        <dbReference type="PIRSR" id="PIRSR004911-1"/>
    </source>
</evidence>
<dbReference type="Pfam" id="PF04055">
    <property type="entry name" value="Radical_SAM"/>
    <property type="match status" value="1"/>
</dbReference>
<dbReference type="PANTHER" id="PTHR30538:SF1">
    <property type="entry name" value="L-LYSINE 2,3-AMINOMUTASE"/>
    <property type="match status" value="1"/>
</dbReference>
<dbReference type="Proteomes" id="UP000238949">
    <property type="component" value="Unassembled WGS sequence"/>
</dbReference>
<dbReference type="InterPro" id="IPR022462">
    <property type="entry name" value="EpmB"/>
</dbReference>
<dbReference type="SFLD" id="SFLDS00029">
    <property type="entry name" value="Radical_SAM"/>
    <property type="match status" value="1"/>
</dbReference>
<evidence type="ECO:0000256" key="15">
    <source>
        <dbReference type="PIRSR" id="PIRSR603739-50"/>
    </source>
</evidence>
<feature type="modified residue" description="N6-(pyridoxal phosphate)lysine" evidence="15">
    <location>
        <position position="332"/>
    </location>
</feature>
<dbReference type="SFLD" id="SFLDF00314">
    <property type="entry name" value="L-lysine_2_3-aminomutase_(yjeK"/>
    <property type="match status" value="1"/>
</dbReference>
<evidence type="ECO:0000256" key="12">
    <source>
        <dbReference type="ARBA" id="ARBA00023235"/>
    </source>
</evidence>
<name>A0A2S9VBV5_9ALTE</name>
<evidence type="ECO:0000256" key="13">
    <source>
        <dbReference type="ARBA" id="ARBA00030756"/>
    </source>
</evidence>
<dbReference type="RefSeq" id="WP_105934280.1">
    <property type="nucleotide sequence ID" value="NZ_PVNP01000080.1"/>
</dbReference>
<evidence type="ECO:0000256" key="6">
    <source>
        <dbReference type="ARBA" id="ARBA00022485"/>
    </source>
</evidence>
<feature type="domain" description="Radical SAM core" evidence="16">
    <location>
        <begin position="106"/>
        <end position="321"/>
    </location>
</feature>
<dbReference type="PIRSF" id="PIRSF004911">
    <property type="entry name" value="DUF160"/>
    <property type="match status" value="1"/>
</dbReference>
<keyword evidence="9 15" id="KW-0663">Pyridoxal phosphate</keyword>
<dbReference type="NCBIfam" id="TIGR00238">
    <property type="entry name" value="KamA family radical SAM protein"/>
    <property type="match status" value="1"/>
</dbReference>
<dbReference type="GO" id="GO:0051539">
    <property type="term" value="F:4 iron, 4 sulfur cluster binding"/>
    <property type="evidence" value="ECO:0007669"/>
    <property type="project" value="UniProtKB-KW"/>
</dbReference>
<reference evidence="18" key="1">
    <citation type="journal article" date="2020" name="Int. J. Syst. Evol. Microbiol.">
        <title>Alteromonas alba sp. nov., a marine bacterium isolated from the seawater of the West Pacific Ocean.</title>
        <authorList>
            <person name="Sun C."/>
            <person name="Wu Y.-H."/>
            <person name="Xamxidin M."/>
            <person name="Cheng H."/>
            <person name="Xu X.-W."/>
        </authorList>
    </citation>
    <scope>NUCLEOTIDE SEQUENCE [LARGE SCALE GENOMIC DNA]</scope>
    <source>
        <strain evidence="18">190</strain>
    </source>
</reference>
<feature type="binding site" evidence="14">
    <location>
        <position position="120"/>
    </location>
    <ligand>
        <name>[4Fe-4S] cluster</name>
        <dbReference type="ChEBI" id="CHEBI:49883"/>
        <note>4Fe-4S-S-AdoMet</note>
    </ligand>
</feature>
<accession>A0A2S9VBV5</accession>
<evidence type="ECO:0000256" key="3">
    <source>
        <dbReference type="ARBA" id="ARBA00001966"/>
    </source>
</evidence>
<evidence type="ECO:0000256" key="8">
    <source>
        <dbReference type="ARBA" id="ARBA00022723"/>
    </source>
</evidence>
<comment type="cofactor">
    <cofactor evidence="3">
        <name>[4Fe-4S] cluster</name>
        <dbReference type="ChEBI" id="CHEBI:49883"/>
    </cofactor>
</comment>
<comment type="catalytic activity">
    <reaction evidence="1">
        <text>L-lysine = D-beta-lysine</text>
        <dbReference type="Rhea" id="RHEA:44148"/>
        <dbReference type="ChEBI" id="CHEBI:32551"/>
        <dbReference type="ChEBI" id="CHEBI:84138"/>
    </reaction>
</comment>
<keyword evidence="18" id="KW-1185">Reference proteome</keyword>
<dbReference type="InterPro" id="IPR007197">
    <property type="entry name" value="rSAM"/>
</dbReference>
<comment type="similarity">
    <text evidence="4">Belongs to the radical SAM superfamily. KamA family.</text>
</comment>
<comment type="cofactor">
    <cofactor evidence="2 15">
        <name>pyridoxal 5'-phosphate</name>
        <dbReference type="ChEBI" id="CHEBI:597326"/>
    </cofactor>
</comment>
<evidence type="ECO:0000256" key="11">
    <source>
        <dbReference type="ARBA" id="ARBA00023014"/>
    </source>
</evidence>
<dbReference type="InterPro" id="IPR058240">
    <property type="entry name" value="rSAM_sf"/>
</dbReference>
<comment type="caution">
    <text evidence="17">The sequence shown here is derived from an EMBL/GenBank/DDBJ whole genome shotgun (WGS) entry which is preliminary data.</text>
</comment>
<evidence type="ECO:0000256" key="4">
    <source>
        <dbReference type="ARBA" id="ARBA00008703"/>
    </source>
</evidence>